<evidence type="ECO:0000313" key="4">
    <source>
        <dbReference type="Proteomes" id="UP001596312"/>
    </source>
</evidence>
<dbReference type="Pfam" id="PF08666">
    <property type="entry name" value="SAF"/>
    <property type="match status" value="1"/>
</dbReference>
<evidence type="ECO:0000259" key="2">
    <source>
        <dbReference type="SMART" id="SM00858"/>
    </source>
</evidence>
<name>A0ABD5VBU6_9EURY</name>
<keyword evidence="1" id="KW-0456">Lyase</keyword>
<keyword evidence="3" id="KW-0378">Hydrolase</keyword>
<evidence type="ECO:0000256" key="1">
    <source>
        <dbReference type="ARBA" id="ARBA00023239"/>
    </source>
</evidence>
<protein>
    <submittedName>
        <fullName evidence="3">UxaA family hydrolase</fullName>
    </submittedName>
</protein>
<proteinExistence type="predicted"/>
<dbReference type="AlphaFoldDB" id="A0ABD5VBU6"/>
<evidence type="ECO:0000313" key="3">
    <source>
        <dbReference type="EMBL" id="MFC6907186.1"/>
    </source>
</evidence>
<dbReference type="Gene3D" id="2.30.130.110">
    <property type="match status" value="1"/>
</dbReference>
<dbReference type="InterPro" id="IPR044144">
    <property type="entry name" value="SAF_UxaA/GarD"/>
</dbReference>
<dbReference type="GO" id="GO:0016787">
    <property type="term" value="F:hydrolase activity"/>
    <property type="evidence" value="ECO:0007669"/>
    <property type="project" value="UniProtKB-KW"/>
</dbReference>
<dbReference type="PANTHER" id="PTHR30536">
    <property type="entry name" value="ALTRONATE/GALACTARATE DEHYDRATASE"/>
    <property type="match status" value="1"/>
</dbReference>
<dbReference type="RefSeq" id="WP_340605777.1">
    <property type="nucleotide sequence ID" value="NZ_JBBMXV010000007.1"/>
</dbReference>
<dbReference type="CDD" id="cd11613">
    <property type="entry name" value="SAF_AH_GD"/>
    <property type="match status" value="1"/>
</dbReference>
<feature type="domain" description="SAF" evidence="2">
    <location>
        <begin position="17"/>
        <end position="88"/>
    </location>
</feature>
<reference evidence="3 4" key="1">
    <citation type="journal article" date="2019" name="Int. J. Syst. Evol. Microbiol.">
        <title>The Global Catalogue of Microorganisms (GCM) 10K type strain sequencing project: providing services to taxonomists for standard genome sequencing and annotation.</title>
        <authorList>
            <consortium name="The Broad Institute Genomics Platform"/>
            <consortium name="The Broad Institute Genome Sequencing Center for Infectious Disease"/>
            <person name="Wu L."/>
            <person name="Ma J."/>
        </authorList>
    </citation>
    <scope>NUCLEOTIDE SEQUENCE [LARGE SCALE GENOMIC DNA]</scope>
    <source>
        <strain evidence="3 4">CGMCC 1.3240</strain>
    </source>
</reference>
<keyword evidence="4" id="KW-1185">Reference proteome</keyword>
<dbReference type="InterPro" id="IPR052172">
    <property type="entry name" value="UxaA_altronate/galactarate_dh"/>
</dbReference>
<dbReference type="InterPro" id="IPR013974">
    <property type="entry name" value="SAF"/>
</dbReference>
<dbReference type="PANTHER" id="PTHR30536:SF5">
    <property type="entry name" value="ALTRONATE DEHYDRATASE"/>
    <property type="match status" value="1"/>
</dbReference>
<dbReference type="GO" id="GO:0016829">
    <property type="term" value="F:lyase activity"/>
    <property type="evidence" value="ECO:0007669"/>
    <property type="project" value="UniProtKB-KW"/>
</dbReference>
<sequence>MKGKILDNKALVMHAEDTVATALEDLKPGQKINKDDTTIEISDSIPFGHKFALCPVSAGDPIQKYGEVIGTADKDIHSGAWVHTHNCRSTRGRGDLAANNAASGGKS</sequence>
<gene>
    <name evidence="3" type="ORF">ACFQGH_18555</name>
</gene>
<dbReference type="Proteomes" id="UP001596312">
    <property type="component" value="Unassembled WGS sequence"/>
</dbReference>
<organism evidence="3 4">
    <name type="scientific">Halalkalicoccus tibetensis</name>
    <dbReference type="NCBI Taxonomy" id="175632"/>
    <lineage>
        <taxon>Archaea</taxon>
        <taxon>Methanobacteriati</taxon>
        <taxon>Methanobacteriota</taxon>
        <taxon>Stenosarchaea group</taxon>
        <taxon>Halobacteria</taxon>
        <taxon>Halobacteriales</taxon>
        <taxon>Halococcaceae</taxon>
        <taxon>Halalkalicoccus</taxon>
    </lineage>
</organism>
<dbReference type="SMART" id="SM00858">
    <property type="entry name" value="SAF"/>
    <property type="match status" value="1"/>
</dbReference>
<accession>A0ABD5VBU6</accession>
<dbReference type="EMBL" id="JBHSXQ010000007">
    <property type="protein sequence ID" value="MFC6907186.1"/>
    <property type="molecule type" value="Genomic_DNA"/>
</dbReference>
<comment type="caution">
    <text evidence="3">The sequence shown here is derived from an EMBL/GenBank/DDBJ whole genome shotgun (WGS) entry which is preliminary data.</text>
</comment>